<keyword evidence="1" id="KW-1133">Transmembrane helix</keyword>
<keyword evidence="1" id="KW-0812">Transmembrane</keyword>
<feature type="transmembrane region" description="Helical" evidence="1">
    <location>
        <begin position="86"/>
        <end position="110"/>
    </location>
</feature>
<keyword evidence="1" id="KW-0472">Membrane</keyword>
<evidence type="ECO:0000313" key="2">
    <source>
        <dbReference type="EMBL" id="MPN15283.1"/>
    </source>
</evidence>
<organism evidence="2">
    <name type="scientific">bioreactor metagenome</name>
    <dbReference type="NCBI Taxonomy" id="1076179"/>
    <lineage>
        <taxon>unclassified sequences</taxon>
        <taxon>metagenomes</taxon>
        <taxon>ecological metagenomes</taxon>
    </lineage>
</organism>
<protein>
    <submittedName>
        <fullName evidence="2">Uncharacterized protein</fullName>
    </submittedName>
</protein>
<dbReference type="EMBL" id="VSSQ01062008">
    <property type="protein sequence ID" value="MPN15283.1"/>
    <property type="molecule type" value="Genomic_DNA"/>
</dbReference>
<comment type="caution">
    <text evidence="2">The sequence shown here is derived from an EMBL/GenBank/DDBJ whole genome shotgun (WGS) entry which is preliminary data.</text>
</comment>
<sequence>MLVIGYIVSVTNRFPSLCLTLRIRFLCSKDGVLDKLFVKKASREYPHSIFRIIELLAALIISPLVVAIYMLIWIGRFEFVIDIINSPFQIIVGFILIALSLIYPIALICINEAFKAIEKKIQPSDYQNLEKAVNDYYDNLNSSNQ</sequence>
<gene>
    <name evidence="2" type="ORF">SDC9_162613</name>
</gene>
<dbReference type="AlphaFoldDB" id="A0A645FT71"/>
<evidence type="ECO:0000256" key="1">
    <source>
        <dbReference type="SAM" id="Phobius"/>
    </source>
</evidence>
<feature type="transmembrane region" description="Helical" evidence="1">
    <location>
        <begin position="49"/>
        <end position="74"/>
    </location>
</feature>
<accession>A0A645FT71</accession>
<name>A0A645FT71_9ZZZZ</name>
<reference evidence="2" key="1">
    <citation type="submission" date="2019-08" db="EMBL/GenBank/DDBJ databases">
        <authorList>
            <person name="Kucharzyk K."/>
            <person name="Murdoch R.W."/>
            <person name="Higgins S."/>
            <person name="Loffler F."/>
        </authorList>
    </citation>
    <scope>NUCLEOTIDE SEQUENCE</scope>
</reference>
<proteinExistence type="predicted"/>